<keyword evidence="3 9" id="KW-1133">Transmembrane helix</keyword>
<comment type="subcellular location">
    <subcellularLocation>
        <location evidence="1">Membrane</location>
        <topology evidence="1">Multi-pass membrane protein</topology>
    </subcellularLocation>
</comment>
<dbReference type="PANTHER" id="PTHR45695:SF22">
    <property type="entry name" value="G-PROTEIN COUPLED RECEPTORS FAMILY 1 PROFILE DOMAIN-CONTAINING PROTEIN"/>
    <property type="match status" value="1"/>
</dbReference>
<evidence type="ECO:0000256" key="9">
    <source>
        <dbReference type="SAM" id="Phobius"/>
    </source>
</evidence>
<dbReference type="PANTHER" id="PTHR45695">
    <property type="entry name" value="LEUCOKININ RECEPTOR-RELATED"/>
    <property type="match status" value="1"/>
</dbReference>
<evidence type="ECO:0000313" key="12">
    <source>
        <dbReference type="Proteomes" id="UP000502823"/>
    </source>
</evidence>
<evidence type="ECO:0000256" key="5">
    <source>
        <dbReference type="ARBA" id="ARBA00023136"/>
    </source>
</evidence>
<evidence type="ECO:0000256" key="1">
    <source>
        <dbReference type="ARBA" id="ARBA00004141"/>
    </source>
</evidence>
<feature type="domain" description="G-protein coupled receptors family 1 profile" evidence="10">
    <location>
        <begin position="1"/>
        <end position="56"/>
    </location>
</feature>
<dbReference type="PROSITE" id="PS50262">
    <property type="entry name" value="G_PROTEIN_RECEP_F1_2"/>
    <property type="match status" value="1"/>
</dbReference>
<feature type="region of interest" description="Disordered" evidence="8">
    <location>
        <begin position="75"/>
        <end position="123"/>
    </location>
</feature>
<dbReference type="InParanoid" id="A0A6L2PUE2"/>
<evidence type="ECO:0000256" key="3">
    <source>
        <dbReference type="ARBA" id="ARBA00022989"/>
    </source>
</evidence>
<dbReference type="Gene3D" id="1.20.1070.10">
    <property type="entry name" value="Rhodopsin 7-helix transmembrane proteins"/>
    <property type="match status" value="1"/>
</dbReference>
<keyword evidence="7" id="KW-0807">Transducer</keyword>
<name>A0A6L2PUE2_COPFO</name>
<proteinExistence type="predicted"/>
<dbReference type="OrthoDB" id="5953793at2759"/>
<keyword evidence="6" id="KW-0675">Receptor</keyword>
<keyword evidence="4" id="KW-0297">G-protein coupled receptor</keyword>
<evidence type="ECO:0000256" key="4">
    <source>
        <dbReference type="ARBA" id="ARBA00023040"/>
    </source>
</evidence>
<dbReference type="Proteomes" id="UP000502823">
    <property type="component" value="Unassembled WGS sequence"/>
</dbReference>
<feature type="compositionally biased region" description="Low complexity" evidence="8">
    <location>
        <begin position="85"/>
        <end position="96"/>
    </location>
</feature>
<dbReference type="GO" id="GO:0004930">
    <property type="term" value="F:G protein-coupled receptor activity"/>
    <property type="evidence" value="ECO:0007669"/>
    <property type="project" value="UniProtKB-KW"/>
</dbReference>
<keyword evidence="5 9" id="KW-0472">Membrane</keyword>
<evidence type="ECO:0000313" key="11">
    <source>
        <dbReference type="EMBL" id="GFG34832.1"/>
    </source>
</evidence>
<keyword evidence="12" id="KW-1185">Reference proteome</keyword>
<evidence type="ECO:0000256" key="6">
    <source>
        <dbReference type="ARBA" id="ARBA00023170"/>
    </source>
</evidence>
<dbReference type="SUPFAM" id="SSF81321">
    <property type="entry name" value="Family A G protein-coupled receptor-like"/>
    <property type="match status" value="1"/>
</dbReference>
<evidence type="ECO:0000256" key="7">
    <source>
        <dbReference type="ARBA" id="ARBA00023224"/>
    </source>
</evidence>
<feature type="transmembrane region" description="Helical" evidence="9">
    <location>
        <begin position="38"/>
        <end position="59"/>
    </location>
</feature>
<gene>
    <name evidence="11" type="ORF">Cfor_00149</name>
</gene>
<protein>
    <recommendedName>
        <fullName evidence="10">G-protein coupled receptors family 1 profile domain-containing protein</fullName>
    </recommendedName>
</protein>
<reference evidence="12" key="1">
    <citation type="submission" date="2020-01" db="EMBL/GenBank/DDBJ databases">
        <title>Draft genome sequence of the Termite Coptotermes fromosanus.</title>
        <authorList>
            <person name="Itakura S."/>
            <person name="Yosikawa Y."/>
            <person name="Umezawa K."/>
        </authorList>
    </citation>
    <scope>NUCLEOTIDE SEQUENCE [LARGE SCALE GENOMIC DNA]</scope>
</reference>
<evidence type="ECO:0000256" key="8">
    <source>
        <dbReference type="SAM" id="MobiDB-lite"/>
    </source>
</evidence>
<dbReference type="GO" id="GO:0005886">
    <property type="term" value="C:plasma membrane"/>
    <property type="evidence" value="ECO:0007669"/>
    <property type="project" value="TreeGrafter"/>
</dbReference>
<dbReference type="InterPro" id="IPR017452">
    <property type="entry name" value="GPCR_Rhodpsn_7TM"/>
</dbReference>
<sequence length="232" mass="26211">MLILVVVLFLVCWGLPIIMEVIIKFNLHSFTPAVYTLRVTFKLLPFIHACMNPFIYSFMSKNFRRSLRRQLEKMGFRKRRRHGSGSRTGHGSLSRTSRTHRSTPTMQGFRIKPGHTSTSSSTTNCLTDLTKHTDTEQAFLTLHPATSAVDGYRASVMSDRHRAPVMCDDSDRYRAPVMCDDSDRNRAPAITMKVTVTDVLIAQTTGKLTVQHYQELNINEVVNAVTSGTDTE</sequence>
<evidence type="ECO:0000256" key="2">
    <source>
        <dbReference type="ARBA" id="ARBA00022692"/>
    </source>
</evidence>
<organism evidence="11 12">
    <name type="scientific">Coptotermes formosanus</name>
    <name type="common">Formosan subterranean termite</name>
    <dbReference type="NCBI Taxonomy" id="36987"/>
    <lineage>
        <taxon>Eukaryota</taxon>
        <taxon>Metazoa</taxon>
        <taxon>Ecdysozoa</taxon>
        <taxon>Arthropoda</taxon>
        <taxon>Hexapoda</taxon>
        <taxon>Insecta</taxon>
        <taxon>Pterygota</taxon>
        <taxon>Neoptera</taxon>
        <taxon>Polyneoptera</taxon>
        <taxon>Dictyoptera</taxon>
        <taxon>Blattodea</taxon>
        <taxon>Blattoidea</taxon>
        <taxon>Termitoidae</taxon>
        <taxon>Rhinotermitidae</taxon>
        <taxon>Coptotermes</taxon>
    </lineage>
</organism>
<accession>A0A6L2PUE2</accession>
<evidence type="ECO:0000259" key="10">
    <source>
        <dbReference type="PROSITE" id="PS50262"/>
    </source>
</evidence>
<dbReference type="AlphaFoldDB" id="A0A6L2PUE2"/>
<dbReference type="EMBL" id="BLKM01008748">
    <property type="protein sequence ID" value="GFG34832.1"/>
    <property type="molecule type" value="Genomic_DNA"/>
</dbReference>
<comment type="caution">
    <text evidence="11">The sequence shown here is derived from an EMBL/GenBank/DDBJ whole genome shotgun (WGS) entry which is preliminary data.</text>
</comment>
<keyword evidence="2 9" id="KW-0812">Transmembrane</keyword>